<name>A0A223ENQ5_9BACI</name>
<sequence length="122" mass="14221">MVNRTRATAVLTRRENEEIDQTFFNAKSSQHMNSKSPFLKMGRLLREKRVQGRPHRRKERRGRNARGMRVPYVPINVQVFTNPQKNIDELNFYLVCLQSELLLMGSFFSGSINDQIHLMGGN</sequence>
<evidence type="ECO:0000313" key="1">
    <source>
        <dbReference type="EMBL" id="ASS96851.1"/>
    </source>
</evidence>
<accession>A0A223ENQ5</accession>
<gene>
    <name evidence="1" type="ORF">BS1321_24865</name>
</gene>
<dbReference type="EMBL" id="CP017704">
    <property type="protein sequence ID" value="ASS96851.1"/>
    <property type="molecule type" value="Genomic_DNA"/>
</dbReference>
<evidence type="ECO:0000313" key="2">
    <source>
        <dbReference type="Proteomes" id="UP000214618"/>
    </source>
</evidence>
<proteinExistence type="predicted"/>
<reference evidence="1 2" key="1">
    <citation type="submission" date="2016-10" db="EMBL/GenBank/DDBJ databases">
        <title>The whole genome sequencing and assembly of Bacillus simplex DSM 1321 strain.</title>
        <authorList>
            <person name="Park M.-K."/>
            <person name="Lee Y.-J."/>
            <person name="Yi H."/>
            <person name="Bahn Y.-S."/>
            <person name="Kim J.F."/>
            <person name="Lee D.-W."/>
        </authorList>
    </citation>
    <scope>NUCLEOTIDE SEQUENCE [LARGE SCALE GENOMIC DNA]</scope>
    <source>
        <strain evidence="1 2">DSM 1321</strain>
    </source>
</reference>
<dbReference type="AlphaFoldDB" id="A0A223ENQ5"/>
<protein>
    <submittedName>
        <fullName evidence="1">Uncharacterized protein</fullName>
    </submittedName>
</protein>
<organism evidence="1 2">
    <name type="scientific">Peribacillus simplex NBRC 15720 = DSM 1321</name>
    <dbReference type="NCBI Taxonomy" id="1349754"/>
    <lineage>
        <taxon>Bacteria</taxon>
        <taxon>Bacillati</taxon>
        <taxon>Bacillota</taxon>
        <taxon>Bacilli</taxon>
        <taxon>Bacillales</taxon>
        <taxon>Bacillaceae</taxon>
        <taxon>Peribacillus</taxon>
    </lineage>
</organism>
<dbReference type="Proteomes" id="UP000214618">
    <property type="component" value="Chromosome"/>
</dbReference>